<reference evidence="2" key="1">
    <citation type="submission" date="2022-04" db="EMBL/GenBank/DDBJ databases">
        <title>Systematic whole-genome sequencing reveals an unexpected diversity among actinomycetoma pathogens and provides insights into their antibacterial susceptibilities.</title>
        <authorList>
            <person name="Watson A.K."/>
            <person name="Kepplinger B."/>
            <person name="Bakhiet S.M."/>
            <person name="Mhmoud N.A."/>
            <person name="Chapman J."/>
            <person name="Allenby N."/>
            <person name="Mickiewicz K."/>
            <person name="Goodfellow M."/>
            <person name="Fahal A.H."/>
            <person name="Errington J."/>
        </authorList>
    </citation>
    <scope>NUCLEOTIDE SEQUENCE</scope>
    <source>
        <strain evidence="2">SD 504</strain>
    </source>
</reference>
<protein>
    <submittedName>
        <fullName evidence="2">Tape-measure protein</fullName>
    </submittedName>
</protein>
<feature type="transmembrane region" description="Helical" evidence="1">
    <location>
        <begin position="134"/>
        <end position="155"/>
    </location>
</feature>
<dbReference type="Proteomes" id="UP001056383">
    <property type="component" value="Chromosome"/>
</dbReference>
<evidence type="ECO:0000313" key="2">
    <source>
        <dbReference type="EMBL" id="URN15450.1"/>
    </source>
</evidence>
<proteinExistence type="predicted"/>
<dbReference type="EMBL" id="CP095474">
    <property type="protein sequence ID" value="URN15450.1"/>
    <property type="molecule type" value="Genomic_DNA"/>
</dbReference>
<sequence>MSTAQAAQVNAIMVHLRGLPGALNSFRSQVRAATRTIAGVRDGLGRGTTALDRVRSSADSAAVQVRQVKARAESSGRALAKAGRTAATAGTQIRGGTGRTGSAAAPLKSLASGAGSFGGAAGLLGKATGPLSRIMSVLGTGLTLAAGAMTAVNVAMRANPLGFLAGLVVPVVTAITAYALNTETGQKIVKQVFDHVLKVFRGIATFLGPVVTSYGTVVGAYFKAVGAVVTTVAGIVGAAVSGDFGRAGAAVSRATGALSDLVRRPWNAFKAAVRPVLDWITRRIPDMFTRVRDATSGTLGGIGDFVSTGLQALAGVVTGPIKGLIAFANWVIDGLNSLGGEFLGKKFGVDLDKIPQLAEGGVVAPSYDGASAVRPLSSLDRLRPAEAGHRVDAPRSPHRGRLHTYREPEGRSALAIAEDLLFLHRTAA</sequence>
<evidence type="ECO:0000313" key="3">
    <source>
        <dbReference type="Proteomes" id="UP001056383"/>
    </source>
</evidence>
<keyword evidence="1" id="KW-0812">Transmembrane</keyword>
<keyword evidence="1" id="KW-0472">Membrane</keyword>
<organism evidence="2 3">
    <name type="scientific">Streptomyces sudanensis</name>
    <dbReference type="NCBI Taxonomy" id="436397"/>
    <lineage>
        <taxon>Bacteria</taxon>
        <taxon>Bacillati</taxon>
        <taxon>Actinomycetota</taxon>
        <taxon>Actinomycetes</taxon>
        <taxon>Kitasatosporales</taxon>
        <taxon>Streptomycetaceae</taxon>
        <taxon>Streptomyces</taxon>
    </lineage>
</organism>
<gene>
    <name evidence="2" type="ORF">MW084_05230</name>
</gene>
<feature type="transmembrane region" description="Helical" evidence="1">
    <location>
        <begin position="161"/>
        <end position="180"/>
    </location>
</feature>
<accession>A0ABY4T904</accession>
<evidence type="ECO:0000256" key="1">
    <source>
        <dbReference type="SAM" id="Phobius"/>
    </source>
</evidence>
<keyword evidence="3" id="KW-1185">Reference proteome</keyword>
<name>A0ABY4T904_9ACTN</name>
<dbReference type="RefSeq" id="WP_275563493.1">
    <property type="nucleotide sequence ID" value="NZ_CP095474.1"/>
</dbReference>
<keyword evidence="1" id="KW-1133">Transmembrane helix</keyword>